<sequence length="684" mass="72645">MQAASWSIGVDVGGTFTDFYAFDRHSGSVALHKTSSTPANPAEAILTGLAELAAKTGFEIADVGALAHGTTVATNALIQRRGARVAMVTTENFRDLVEIGRQIRPKLYDLKADHPMPLAPRDMRFGVRERIGADGKVVVPLDRDSADAVIEALKACGADAVAVTFLFSYLNPSHEQAMKALIAEALPDIAISVSSDVQPEFREYERSSTTLLNAYLQPSFSRYMSTLKESLERSSPEARVGINQSNGGLMSVDKARDFPIRTAMSGPAAGTMGAIHTARLSGRADIITFDMGGTSADVALIRNLESKLAFDRDVAGFPVRMPMIDINTVGAGGGSIGWFDRDGLVKVGPVSAGAVPGPACYGRGGTEPTVTDANAVLGRLSGHGLLGGSMSLDVEASRQAVGKIADRLGFTLERAAIGMLDIVSANMVRAIRAISVERGHDPRDFVLMPFGGAGPLHAEGCAQALGIAEIVIPYSPGILCAQGLLVADRSESFVRSQRLALTKANAAALSGLVASMMEEAEAWWKAEAVEQPARGRKLAVDMRYASQNYELQVPFDDLPSIEEMRQLFFQAHEQAYGFHSETDPVDVVAVRLTALGRLPSPAIPPVPADATSAPEPRDIRPVWFDAVAAVETPVYDRATFAPGTVLQGPAVIDQFDATCLLFPGDVAIVDDAMNIVITRKGSAR</sequence>
<evidence type="ECO:0000259" key="1">
    <source>
        <dbReference type="Pfam" id="PF01968"/>
    </source>
</evidence>
<evidence type="ECO:0000259" key="2">
    <source>
        <dbReference type="Pfam" id="PF05378"/>
    </source>
</evidence>
<dbReference type="AlphaFoldDB" id="A0A916XXM9"/>
<gene>
    <name evidence="3" type="ORF">GCM10011335_22910</name>
</gene>
<dbReference type="PANTHER" id="PTHR11365:SF23">
    <property type="entry name" value="HYPOTHETICAL 5-OXOPROLINASE (EUROFUNG)-RELATED"/>
    <property type="match status" value="1"/>
</dbReference>
<dbReference type="Pfam" id="PF01968">
    <property type="entry name" value="Hydantoinase_A"/>
    <property type="match status" value="1"/>
</dbReference>
<dbReference type="PANTHER" id="PTHR11365">
    <property type="entry name" value="5-OXOPROLINASE RELATED"/>
    <property type="match status" value="1"/>
</dbReference>
<dbReference type="EMBL" id="BMJJ01000004">
    <property type="protein sequence ID" value="GGD19415.1"/>
    <property type="molecule type" value="Genomic_DNA"/>
</dbReference>
<dbReference type="GO" id="GO:0006749">
    <property type="term" value="P:glutathione metabolic process"/>
    <property type="evidence" value="ECO:0007669"/>
    <property type="project" value="TreeGrafter"/>
</dbReference>
<keyword evidence="4" id="KW-1185">Reference proteome</keyword>
<name>A0A916XXM9_9HYPH</name>
<accession>A0A916XXM9</accession>
<dbReference type="Gene3D" id="3.30.420.40">
    <property type="match status" value="1"/>
</dbReference>
<dbReference type="Proteomes" id="UP000613160">
    <property type="component" value="Unassembled WGS sequence"/>
</dbReference>
<dbReference type="GO" id="GO:0017168">
    <property type="term" value="F:5-oxoprolinase (ATP-hydrolyzing) activity"/>
    <property type="evidence" value="ECO:0007669"/>
    <property type="project" value="TreeGrafter"/>
</dbReference>
<dbReference type="RefSeq" id="WP_188850721.1">
    <property type="nucleotide sequence ID" value="NZ_BMJJ01000004.1"/>
</dbReference>
<proteinExistence type="predicted"/>
<dbReference type="InterPro" id="IPR008040">
    <property type="entry name" value="Hydant_A_N"/>
</dbReference>
<comment type="caution">
    <text evidence="3">The sequence shown here is derived from an EMBL/GenBank/DDBJ whole genome shotgun (WGS) entry which is preliminary data.</text>
</comment>
<dbReference type="InterPro" id="IPR002821">
    <property type="entry name" value="Hydantoinase_A"/>
</dbReference>
<dbReference type="Pfam" id="PF05378">
    <property type="entry name" value="Hydant_A_N"/>
    <property type="match status" value="1"/>
</dbReference>
<dbReference type="SUPFAM" id="SSF53067">
    <property type="entry name" value="Actin-like ATPase domain"/>
    <property type="match status" value="1"/>
</dbReference>
<reference evidence="3" key="2">
    <citation type="submission" date="2020-09" db="EMBL/GenBank/DDBJ databases">
        <authorList>
            <person name="Sun Q."/>
            <person name="Zhou Y."/>
        </authorList>
    </citation>
    <scope>NUCLEOTIDE SEQUENCE</scope>
    <source>
        <strain evidence="3">CGMCC 1.15493</strain>
    </source>
</reference>
<evidence type="ECO:0000313" key="3">
    <source>
        <dbReference type="EMBL" id="GGD19415.1"/>
    </source>
</evidence>
<evidence type="ECO:0000313" key="4">
    <source>
        <dbReference type="Proteomes" id="UP000613160"/>
    </source>
</evidence>
<dbReference type="InterPro" id="IPR045079">
    <property type="entry name" value="Oxoprolinase-like"/>
</dbReference>
<organism evidence="3 4">
    <name type="scientific">Aureimonas glaciei</name>
    <dbReference type="NCBI Taxonomy" id="1776957"/>
    <lineage>
        <taxon>Bacteria</taxon>
        <taxon>Pseudomonadati</taxon>
        <taxon>Pseudomonadota</taxon>
        <taxon>Alphaproteobacteria</taxon>
        <taxon>Hyphomicrobiales</taxon>
        <taxon>Aurantimonadaceae</taxon>
        <taxon>Aureimonas</taxon>
    </lineage>
</organism>
<feature type="domain" description="Hydantoinase/oxoprolinase N-terminal" evidence="2">
    <location>
        <begin position="8"/>
        <end position="184"/>
    </location>
</feature>
<dbReference type="InterPro" id="IPR043129">
    <property type="entry name" value="ATPase_NBD"/>
</dbReference>
<feature type="domain" description="Hydantoinase A/oxoprolinase" evidence="1">
    <location>
        <begin position="206"/>
        <end position="489"/>
    </location>
</feature>
<reference evidence="3" key="1">
    <citation type="journal article" date="2014" name="Int. J. Syst. Evol. Microbiol.">
        <title>Complete genome sequence of Corynebacterium casei LMG S-19264T (=DSM 44701T), isolated from a smear-ripened cheese.</title>
        <authorList>
            <consortium name="US DOE Joint Genome Institute (JGI-PGF)"/>
            <person name="Walter F."/>
            <person name="Albersmeier A."/>
            <person name="Kalinowski J."/>
            <person name="Ruckert C."/>
        </authorList>
    </citation>
    <scope>NUCLEOTIDE SEQUENCE</scope>
    <source>
        <strain evidence="3">CGMCC 1.15493</strain>
    </source>
</reference>
<protein>
    <submittedName>
        <fullName evidence="3">Methylhydantoinase</fullName>
    </submittedName>
</protein>
<dbReference type="GO" id="GO:0005829">
    <property type="term" value="C:cytosol"/>
    <property type="evidence" value="ECO:0007669"/>
    <property type="project" value="TreeGrafter"/>
</dbReference>